<reference evidence="7 8" key="1">
    <citation type="submission" date="2024-06" db="EMBL/GenBank/DDBJ databases">
        <authorList>
            <person name="Bataeva Y.V."/>
            <person name="Grigorian L.N."/>
            <person name="Solomentsev V.I."/>
        </authorList>
    </citation>
    <scope>NUCLEOTIDE SEQUENCE [LARGE SCALE GENOMIC DNA]</scope>
    <source>
        <strain evidence="8">SCPM-O-B-12605 (RCAM04882)</strain>
    </source>
</reference>
<keyword evidence="3" id="KW-0998">Cell outer membrane</keyword>
<dbReference type="RefSeq" id="WP_352982799.1">
    <property type="nucleotide sequence ID" value="NZ_JBEQNA010000002.1"/>
</dbReference>
<gene>
    <name evidence="7" type="ORF">ABUK86_05365</name>
</gene>
<dbReference type="InterPro" id="IPR006664">
    <property type="entry name" value="OMP_bac"/>
</dbReference>
<evidence type="ECO:0000256" key="2">
    <source>
        <dbReference type="ARBA" id="ARBA00023136"/>
    </source>
</evidence>
<sequence length="266" mass="28687">MDVYALETVGNGLLRLRLGLTNNSGENFLLYSGLSDQENLHTASQITLLDAVNQTRHLSYEQTSGSCFCASTDGNVATGETLDLWVVYPEPPSDVETMTITTPMTPPIMDVPITQSSETVENSGLEEPEIIPLTMISDNIEDQTGRTENNDEVSIILASDVLFETNSANLSPDSQEILAQVATEIDDASAGVVNIDGYADNTGNDSVNLPLSSERAEAVEGTLQELVSREGVTFEVEGHGSADPIADNETEEGRERNRRVTVTFAK</sequence>
<dbReference type="Pfam" id="PF00691">
    <property type="entry name" value="OmpA"/>
    <property type="match status" value="1"/>
</dbReference>
<name>A0ABV1ZPZ8_9ACTN</name>
<evidence type="ECO:0000313" key="8">
    <source>
        <dbReference type="Proteomes" id="UP001432401"/>
    </source>
</evidence>
<organism evidence="7 8">
    <name type="scientific">Nocardiopsis tropica</name>
    <dbReference type="NCBI Taxonomy" id="109330"/>
    <lineage>
        <taxon>Bacteria</taxon>
        <taxon>Bacillati</taxon>
        <taxon>Actinomycetota</taxon>
        <taxon>Actinomycetes</taxon>
        <taxon>Streptosporangiales</taxon>
        <taxon>Nocardiopsidaceae</taxon>
        <taxon>Nocardiopsis</taxon>
    </lineage>
</organism>
<feature type="region of interest" description="Disordered" evidence="5">
    <location>
        <begin position="238"/>
        <end position="266"/>
    </location>
</feature>
<dbReference type="InterPro" id="IPR006665">
    <property type="entry name" value="OmpA-like"/>
</dbReference>
<dbReference type="Gene3D" id="3.30.1330.60">
    <property type="entry name" value="OmpA-like domain"/>
    <property type="match status" value="1"/>
</dbReference>
<feature type="domain" description="OmpA-like" evidence="6">
    <location>
        <begin position="150"/>
        <end position="266"/>
    </location>
</feature>
<dbReference type="InterPro" id="IPR050330">
    <property type="entry name" value="Bact_OuterMem_StrucFunc"/>
</dbReference>
<dbReference type="PANTHER" id="PTHR30329">
    <property type="entry name" value="STATOR ELEMENT OF FLAGELLAR MOTOR COMPLEX"/>
    <property type="match status" value="1"/>
</dbReference>
<comment type="caution">
    <text evidence="7">The sequence shown here is derived from an EMBL/GenBank/DDBJ whole genome shotgun (WGS) entry which is preliminary data.</text>
</comment>
<dbReference type="EMBL" id="JBEQNB010000003">
    <property type="protein sequence ID" value="MES0833192.1"/>
    <property type="molecule type" value="Genomic_DNA"/>
</dbReference>
<dbReference type="PROSITE" id="PS51123">
    <property type="entry name" value="OMPA_2"/>
    <property type="match status" value="1"/>
</dbReference>
<evidence type="ECO:0000256" key="3">
    <source>
        <dbReference type="ARBA" id="ARBA00023237"/>
    </source>
</evidence>
<evidence type="ECO:0000256" key="1">
    <source>
        <dbReference type="ARBA" id="ARBA00004442"/>
    </source>
</evidence>
<evidence type="ECO:0000256" key="5">
    <source>
        <dbReference type="SAM" id="MobiDB-lite"/>
    </source>
</evidence>
<evidence type="ECO:0000313" key="7">
    <source>
        <dbReference type="EMBL" id="MES0833192.1"/>
    </source>
</evidence>
<dbReference type="PRINTS" id="PR01021">
    <property type="entry name" value="OMPADOMAIN"/>
</dbReference>
<dbReference type="InterPro" id="IPR036737">
    <property type="entry name" value="OmpA-like_sf"/>
</dbReference>
<comment type="subcellular location">
    <subcellularLocation>
        <location evidence="1">Cell outer membrane</location>
    </subcellularLocation>
</comment>
<dbReference type="SUPFAM" id="SSF103088">
    <property type="entry name" value="OmpA-like"/>
    <property type="match status" value="1"/>
</dbReference>
<protein>
    <submittedName>
        <fullName evidence="7">OmpA family protein</fullName>
    </submittedName>
</protein>
<dbReference type="CDD" id="cd07185">
    <property type="entry name" value="OmpA_C-like"/>
    <property type="match status" value="1"/>
</dbReference>
<evidence type="ECO:0000259" key="6">
    <source>
        <dbReference type="PROSITE" id="PS51123"/>
    </source>
</evidence>
<dbReference type="Proteomes" id="UP001432401">
    <property type="component" value="Unassembled WGS sequence"/>
</dbReference>
<keyword evidence="8" id="KW-1185">Reference proteome</keyword>
<dbReference type="PANTHER" id="PTHR30329:SF21">
    <property type="entry name" value="LIPOPROTEIN YIAD-RELATED"/>
    <property type="match status" value="1"/>
</dbReference>
<evidence type="ECO:0000256" key="4">
    <source>
        <dbReference type="PROSITE-ProRule" id="PRU00473"/>
    </source>
</evidence>
<proteinExistence type="predicted"/>
<accession>A0ABV1ZPZ8</accession>
<keyword evidence="2 4" id="KW-0472">Membrane</keyword>